<dbReference type="Pfam" id="PF08881">
    <property type="entry name" value="CVNH"/>
    <property type="match status" value="1"/>
</dbReference>
<dbReference type="InterPro" id="IPR036673">
    <property type="entry name" value="Cyanovirin-N_sf"/>
</dbReference>
<keyword evidence="1" id="KW-0732">Signal</keyword>
<dbReference type="Gene3D" id="2.30.60.10">
    <property type="entry name" value="Cyanovirin-N"/>
    <property type="match status" value="1"/>
</dbReference>
<feature type="chain" id="PRO_5046381092" evidence="1">
    <location>
        <begin position="17"/>
        <end position="157"/>
    </location>
</feature>
<protein>
    <submittedName>
        <fullName evidence="3">Cvnh domain-containing protein</fullName>
    </submittedName>
</protein>
<dbReference type="GeneID" id="92048918"/>
<feature type="signal peptide" evidence="1">
    <location>
        <begin position="1"/>
        <end position="16"/>
    </location>
</feature>
<accession>A0ABR1VJE9</accession>
<dbReference type="SUPFAM" id="SSF51322">
    <property type="entry name" value="Cyanovirin-N"/>
    <property type="match status" value="1"/>
</dbReference>
<keyword evidence="4" id="KW-1185">Reference proteome</keyword>
<dbReference type="Proteomes" id="UP001433268">
    <property type="component" value="Unassembled WGS sequence"/>
</dbReference>
<sequence>MKLLAVVSVLIGITAANNWSLRCYDEVFVASTGLLTANCDTGDGKGTLHTSSLNLNTCYGWDGETIVVSGLRDRTASFSPPPIAKRNGNYGNFCTDCSLNKIQDPIWPKLSPYLNCTCGDPPVDAAVNTGKGYYYHPLVRRVNLIADTSCGHLLPEQ</sequence>
<dbReference type="EMBL" id="JAQQWN010000008">
    <property type="protein sequence ID" value="KAK8071340.1"/>
    <property type="molecule type" value="Genomic_DNA"/>
</dbReference>
<evidence type="ECO:0000259" key="2">
    <source>
        <dbReference type="Pfam" id="PF08881"/>
    </source>
</evidence>
<feature type="domain" description="Cyanovirin-N" evidence="2">
    <location>
        <begin position="31"/>
        <end position="118"/>
    </location>
</feature>
<evidence type="ECO:0000313" key="3">
    <source>
        <dbReference type="EMBL" id="KAK8071340.1"/>
    </source>
</evidence>
<dbReference type="RefSeq" id="XP_066665148.1">
    <property type="nucleotide sequence ID" value="XM_066815858.1"/>
</dbReference>
<dbReference type="InterPro" id="IPR011058">
    <property type="entry name" value="Cyanovirin-N"/>
</dbReference>
<proteinExistence type="predicted"/>
<organism evidence="3 4">
    <name type="scientific">Apiospora hydei</name>
    <dbReference type="NCBI Taxonomy" id="1337664"/>
    <lineage>
        <taxon>Eukaryota</taxon>
        <taxon>Fungi</taxon>
        <taxon>Dikarya</taxon>
        <taxon>Ascomycota</taxon>
        <taxon>Pezizomycotina</taxon>
        <taxon>Sordariomycetes</taxon>
        <taxon>Xylariomycetidae</taxon>
        <taxon>Amphisphaeriales</taxon>
        <taxon>Apiosporaceae</taxon>
        <taxon>Apiospora</taxon>
    </lineage>
</organism>
<reference evidence="3 4" key="1">
    <citation type="submission" date="2023-01" db="EMBL/GenBank/DDBJ databases">
        <title>Analysis of 21 Apiospora genomes using comparative genomics revels a genus with tremendous synthesis potential of carbohydrate active enzymes and secondary metabolites.</title>
        <authorList>
            <person name="Sorensen T."/>
        </authorList>
    </citation>
    <scope>NUCLEOTIDE SEQUENCE [LARGE SCALE GENOMIC DNA]</scope>
    <source>
        <strain evidence="3 4">CBS 114990</strain>
    </source>
</reference>
<comment type="caution">
    <text evidence="3">The sequence shown here is derived from an EMBL/GenBank/DDBJ whole genome shotgun (WGS) entry which is preliminary data.</text>
</comment>
<name>A0ABR1VJE9_9PEZI</name>
<gene>
    <name evidence="3" type="ORF">PG997_011543</name>
</gene>
<evidence type="ECO:0000256" key="1">
    <source>
        <dbReference type="SAM" id="SignalP"/>
    </source>
</evidence>
<evidence type="ECO:0000313" key="4">
    <source>
        <dbReference type="Proteomes" id="UP001433268"/>
    </source>
</evidence>